<evidence type="ECO:0000256" key="3">
    <source>
        <dbReference type="ARBA" id="ARBA00023014"/>
    </source>
</evidence>
<evidence type="ECO:0000256" key="1">
    <source>
        <dbReference type="ARBA" id="ARBA00022723"/>
    </source>
</evidence>
<dbReference type="KEGG" id="dbc:MFMK1_000038"/>
<keyword evidence="1" id="KW-0479">Metal-binding</keyword>
<reference evidence="5 6" key="1">
    <citation type="submission" date="2023-04" db="EMBL/GenBank/DDBJ databases">
        <authorList>
            <person name="Hsu D."/>
        </authorList>
    </citation>
    <scope>NUCLEOTIDE SEQUENCE [LARGE SCALE GENOMIC DNA]</scope>
    <source>
        <strain evidence="5 6">MK1</strain>
    </source>
</reference>
<dbReference type="GO" id="GO:0046872">
    <property type="term" value="F:metal ion binding"/>
    <property type="evidence" value="ECO:0007669"/>
    <property type="project" value="UniProtKB-KW"/>
</dbReference>
<accession>A0AAU0UJ62</accession>
<evidence type="ECO:0000256" key="2">
    <source>
        <dbReference type="ARBA" id="ARBA00023004"/>
    </source>
</evidence>
<dbReference type="InterPro" id="IPR017896">
    <property type="entry name" value="4Fe4S_Fe-S-bd"/>
</dbReference>
<protein>
    <submittedName>
        <fullName evidence="5">4Fe-4S binding protein</fullName>
    </submittedName>
</protein>
<dbReference type="SUPFAM" id="SSF54862">
    <property type="entry name" value="4Fe-4S ferredoxins"/>
    <property type="match status" value="1"/>
</dbReference>
<evidence type="ECO:0000313" key="5">
    <source>
        <dbReference type="EMBL" id="WRO20280.1"/>
    </source>
</evidence>
<proteinExistence type="predicted"/>
<dbReference type="PROSITE" id="PS51379">
    <property type="entry name" value="4FE4S_FER_2"/>
    <property type="match status" value="2"/>
</dbReference>
<dbReference type="EMBL" id="CP121694">
    <property type="protein sequence ID" value="WRO20280.1"/>
    <property type="molecule type" value="Genomic_DNA"/>
</dbReference>
<dbReference type="Pfam" id="PF14697">
    <property type="entry name" value="Fer4_21"/>
    <property type="match status" value="1"/>
</dbReference>
<dbReference type="GO" id="GO:0051536">
    <property type="term" value="F:iron-sulfur cluster binding"/>
    <property type="evidence" value="ECO:0007669"/>
    <property type="project" value="UniProtKB-KW"/>
</dbReference>
<evidence type="ECO:0000259" key="4">
    <source>
        <dbReference type="PROSITE" id="PS51379"/>
    </source>
</evidence>
<dbReference type="Gene3D" id="3.30.70.20">
    <property type="match status" value="1"/>
</dbReference>
<dbReference type="PROSITE" id="PS00198">
    <property type="entry name" value="4FE4S_FER_1"/>
    <property type="match status" value="1"/>
</dbReference>
<sequence length="66" mass="7695">MAKKFKFDYVIRADECWDCATCVTECRDEAVFVNEEQRYEIDDDKCIRCARCFKGCPVDAIEKVTA</sequence>
<feature type="domain" description="4Fe-4S ferredoxin-type" evidence="4">
    <location>
        <begin position="37"/>
        <end position="66"/>
    </location>
</feature>
<dbReference type="Proteomes" id="UP001329915">
    <property type="component" value="Chromosome"/>
</dbReference>
<keyword evidence="6" id="KW-1185">Reference proteome</keyword>
<name>A0AAU0UJ62_9FIRM</name>
<evidence type="ECO:0000313" key="6">
    <source>
        <dbReference type="Proteomes" id="UP001329915"/>
    </source>
</evidence>
<keyword evidence="2" id="KW-0408">Iron</keyword>
<dbReference type="AlphaFoldDB" id="A0AAU0UJ62"/>
<dbReference type="RefSeq" id="WP_366923183.1">
    <property type="nucleotide sequence ID" value="NZ_CP121694.1"/>
</dbReference>
<feature type="domain" description="4Fe-4S ferredoxin-type" evidence="4">
    <location>
        <begin position="7"/>
        <end position="36"/>
    </location>
</feature>
<gene>
    <name evidence="5" type="ORF">MFMK1_000038</name>
</gene>
<organism evidence="5 6">
    <name type="scientific">Metallumcola ferriviriculae</name>
    <dbReference type="NCBI Taxonomy" id="3039180"/>
    <lineage>
        <taxon>Bacteria</taxon>
        <taxon>Bacillati</taxon>
        <taxon>Bacillota</taxon>
        <taxon>Clostridia</taxon>
        <taxon>Neomoorellales</taxon>
        <taxon>Desulfitibacteraceae</taxon>
        <taxon>Metallumcola</taxon>
    </lineage>
</organism>
<keyword evidence="3" id="KW-0411">Iron-sulfur</keyword>
<dbReference type="InterPro" id="IPR017900">
    <property type="entry name" value="4Fe4S_Fe_S_CS"/>
</dbReference>